<dbReference type="Proteomes" id="UP000588112">
    <property type="component" value="Unassembled WGS sequence"/>
</dbReference>
<evidence type="ECO:0000259" key="2">
    <source>
        <dbReference type="Pfam" id="PF00144"/>
    </source>
</evidence>
<dbReference type="EMBL" id="JACHBR010000001">
    <property type="protein sequence ID" value="MBB5628301.1"/>
    <property type="molecule type" value="Genomic_DNA"/>
</dbReference>
<evidence type="ECO:0000256" key="1">
    <source>
        <dbReference type="ARBA" id="ARBA00022801"/>
    </source>
</evidence>
<organism evidence="3 4">
    <name type="scientific">Sphaerisporangium krabiense</name>
    <dbReference type="NCBI Taxonomy" id="763782"/>
    <lineage>
        <taxon>Bacteria</taxon>
        <taxon>Bacillati</taxon>
        <taxon>Actinomycetota</taxon>
        <taxon>Actinomycetes</taxon>
        <taxon>Streptosporangiales</taxon>
        <taxon>Streptosporangiaceae</taxon>
        <taxon>Sphaerisporangium</taxon>
    </lineage>
</organism>
<evidence type="ECO:0000313" key="3">
    <source>
        <dbReference type="EMBL" id="MBB5628301.1"/>
    </source>
</evidence>
<dbReference type="Pfam" id="PF00144">
    <property type="entry name" value="Beta-lactamase"/>
    <property type="match status" value="1"/>
</dbReference>
<feature type="domain" description="Beta-lactamase-related" evidence="2">
    <location>
        <begin position="19"/>
        <end position="344"/>
    </location>
</feature>
<sequence>MSVVADRGRGVAVDEASLRARLESFRRRHGVPGAVACLFDRAGPVVTVASGRLGAGLPGTSAYAVREDTAFRAYSVAKLVTATLICALAADGTLELSAPVGEYLPELRLRHGADPGAITLRHLLGHTSGLPPDRVEAAGSRGGARDLGRATLAEVRRLPRVGEPGEVFSYSNAGTSLAGHVAERVTGRPFAGLARERLFAPLGMAASTFALTAPEPRLRHHPPSPSDPPAAHARHVPAALCFTTAPDLARLGALHLRQGAGHDTADPLSGIGGVARAHRPVADIPVEVDLAYGLGTLLTRRGGLRVVGHEGFHAGMWCKLLAIPELGAGLVWADNRGAELRAARYEVIDAILAEHGVAPPDRRPGTGWLPAAAVAGRYWRVGAAPVDVDATGADDLLATCGGHRVPLRRAAPDVWAAPHSGTGLAAPPWTPHMDSRAITAGFRSTGPETAHLHLNGLPYRRTAAATTGPARLGGSDGG</sequence>
<dbReference type="SUPFAM" id="SSF56601">
    <property type="entry name" value="beta-lactamase/transpeptidase-like"/>
    <property type="match status" value="1"/>
</dbReference>
<dbReference type="GO" id="GO:0016787">
    <property type="term" value="F:hydrolase activity"/>
    <property type="evidence" value="ECO:0007669"/>
    <property type="project" value="UniProtKB-KW"/>
</dbReference>
<dbReference type="Gene3D" id="3.40.710.10">
    <property type="entry name" value="DD-peptidase/beta-lactamase superfamily"/>
    <property type="match status" value="1"/>
</dbReference>
<dbReference type="InterPro" id="IPR012338">
    <property type="entry name" value="Beta-lactam/transpept-like"/>
</dbReference>
<evidence type="ECO:0000313" key="4">
    <source>
        <dbReference type="Proteomes" id="UP000588112"/>
    </source>
</evidence>
<gene>
    <name evidence="3" type="ORF">BJ981_004000</name>
</gene>
<dbReference type="InterPro" id="IPR050789">
    <property type="entry name" value="Diverse_Enzym_Activities"/>
</dbReference>
<dbReference type="PANTHER" id="PTHR43283">
    <property type="entry name" value="BETA-LACTAMASE-RELATED"/>
    <property type="match status" value="1"/>
</dbReference>
<reference evidence="3 4" key="1">
    <citation type="submission" date="2020-08" db="EMBL/GenBank/DDBJ databases">
        <title>Sequencing the genomes of 1000 actinobacteria strains.</title>
        <authorList>
            <person name="Klenk H.-P."/>
        </authorList>
    </citation>
    <scope>NUCLEOTIDE SEQUENCE [LARGE SCALE GENOMIC DNA]</scope>
    <source>
        <strain evidence="3 4">DSM 45790</strain>
    </source>
</reference>
<dbReference type="PANTHER" id="PTHR43283:SF11">
    <property type="entry name" value="BETA-LACTAMASE-RELATED DOMAIN-CONTAINING PROTEIN"/>
    <property type="match status" value="1"/>
</dbReference>
<name>A0A7W8Z6H8_9ACTN</name>
<keyword evidence="1" id="KW-0378">Hydrolase</keyword>
<dbReference type="InterPro" id="IPR001466">
    <property type="entry name" value="Beta-lactam-related"/>
</dbReference>
<keyword evidence="4" id="KW-1185">Reference proteome</keyword>
<dbReference type="AlphaFoldDB" id="A0A7W8Z6H8"/>
<comment type="caution">
    <text evidence="3">The sequence shown here is derived from an EMBL/GenBank/DDBJ whole genome shotgun (WGS) entry which is preliminary data.</text>
</comment>
<proteinExistence type="predicted"/>
<dbReference type="RefSeq" id="WP_184612842.1">
    <property type="nucleotide sequence ID" value="NZ_BOOS01000064.1"/>
</dbReference>
<protein>
    <submittedName>
        <fullName evidence="3">CubicO group peptidase (Beta-lactamase class C family)</fullName>
    </submittedName>
</protein>
<accession>A0A7W8Z6H8</accession>